<dbReference type="Pfam" id="PF13561">
    <property type="entry name" value="adh_short_C2"/>
    <property type="match status" value="1"/>
</dbReference>
<dbReference type="Gene3D" id="3.40.50.720">
    <property type="entry name" value="NAD(P)-binding Rossmann-like Domain"/>
    <property type="match status" value="1"/>
</dbReference>
<evidence type="ECO:0000256" key="1">
    <source>
        <dbReference type="ARBA" id="ARBA00006484"/>
    </source>
</evidence>
<comment type="similarity">
    <text evidence="1">Belongs to the short-chain dehydrogenases/reductases (SDR) family.</text>
</comment>
<protein>
    <submittedName>
        <fullName evidence="4">Short chain dehydrogenase</fullName>
    </submittedName>
</protein>
<reference evidence="4 5" key="1">
    <citation type="submission" date="2015-11" db="EMBL/GenBank/DDBJ databases">
        <authorList>
            <person name="Varghese N."/>
        </authorList>
    </citation>
    <scope>NUCLEOTIDE SEQUENCE [LARGE SCALE GENOMIC DNA]</scope>
    <source>
        <strain evidence="4 5">JGI-24</strain>
    </source>
</reference>
<dbReference type="PRINTS" id="PR00080">
    <property type="entry name" value="SDRFAMILY"/>
</dbReference>
<keyword evidence="3" id="KW-0812">Transmembrane</keyword>
<dbReference type="GO" id="GO:0016616">
    <property type="term" value="F:oxidoreductase activity, acting on the CH-OH group of donors, NAD or NADP as acceptor"/>
    <property type="evidence" value="ECO:0007669"/>
    <property type="project" value="TreeGrafter"/>
</dbReference>
<feature type="transmembrane region" description="Helical" evidence="3">
    <location>
        <begin position="156"/>
        <end position="175"/>
    </location>
</feature>
<dbReference type="AlphaFoldDB" id="A0A656DDI3"/>
<dbReference type="PROSITE" id="PS00061">
    <property type="entry name" value="ADH_SHORT"/>
    <property type="match status" value="1"/>
</dbReference>
<dbReference type="GO" id="GO:0006633">
    <property type="term" value="P:fatty acid biosynthetic process"/>
    <property type="evidence" value="ECO:0007669"/>
    <property type="project" value="TreeGrafter"/>
</dbReference>
<dbReference type="SUPFAM" id="SSF51735">
    <property type="entry name" value="NAD(P)-binding Rossmann-fold domains"/>
    <property type="match status" value="1"/>
</dbReference>
<evidence type="ECO:0000313" key="5">
    <source>
        <dbReference type="Proteomes" id="UP000243065"/>
    </source>
</evidence>
<dbReference type="InterPro" id="IPR002347">
    <property type="entry name" value="SDR_fam"/>
</dbReference>
<dbReference type="GO" id="GO:0048038">
    <property type="term" value="F:quinone binding"/>
    <property type="evidence" value="ECO:0007669"/>
    <property type="project" value="TreeGrafter"/>
</dbReference>
<keyword evidence="3" id="KW-0472">Membrane</keyword>
<evidence type="ECO:0000256" key="2">
    <source>
        <dbReference type="ARBA" id="ARBA00023002"/>
    </source>
</evidence>
<organism evidence="4 5">
    <name type="scientific">Kryptobacter tengchongensis</name>
    <dbReference type="NCBI Taxonomy" id="1643429"/>
    <lineage>
        <taxon>Bacteria</taxon>
        <taxon>Pseudomonadati</taxon>
        <taxon>Candidatus Kryptoniota</taxon>
        <taxon>Candidatus Kryptobacter</taxon>
    </lineage>
</organism>
<dbReference type="Proteomes" id="UP000243065">
    <property type="component" value="Unassembled WGS sequence"/>
</dbReference>
<dbReference type="PRINTS" id="PR00081">
    <property type="entry name" value="GDHRDH"/>
</dbReference>
<dbReference type="InterPro" id="IPR036291">
    <property type="entry name" value="NAD(P)-bd_dom_sf"/>
</dbReference>
<gene>
    <name evidence="4" type="ORF">JGI24_01800</name>
</gene>
<dbReference type="EMBL" id="CZVU01000150">
    <property type="protein sequence ID" value="CUT05949.1"/>
    <property type="molecule type" value="Genomic_DNA"/>
</dbReference>
<accession>A0A656DDI3</accession>
<name>A0A656DDI3_KRYT1</name>
<evidence type="ECO:0000256" key="3">
    <source>
        <dbReference type="SAM" id="Phobius"/>
    </source>
</evidence>
<proteinExistence type="inferred from homology"/>
<dbReference type="InterPro" id="IPR020904">
    <property type="entry name" value="Sc_DH/Rdtase_CS"/>
</dbReference>
<dbReference type="PANTHER" id="PTHR42760:SF133">
    <property type="entry name" value="3-OXOACYL-[ACYL-CARRIER-PROTEIN] REDUCTASE"/>
    <property type="match status" value="1"/>
</dbReference>
<dbReference type="CDD" id="cd05233">
    <property type="entry name" value="SDR_c"/>
    <property type="match status" value="1"/>
</dbReference>
<keyword evidence="2" id="KW-0560">Oxidoreductase</keyword>
<keyword evidence="3" id="KW-1133">Transmembrane helix</keyword>
<feature type="non-terminal residue" evidence="4">
    <location>
        <position position="1"/>
    </location>
</feature>
<dbReference type="PANTHER" id="PTHR42760">
    <property type="entry name" value="SHORT-CHAIN DEHYDROGENASES/REDUCTASES FAMILY MEMBER"/>
    <property type="match status" value="1"/>
</dbReference>
<sequence>LVNNAAIFPKPVKFWEITDELWDYVIDTNLKGQFLCSREVVKFMLERKRGKIINIASLGGLQVWTEHIAYNVAKAGLIMLTKAMAKALAPYITVNAIAPGTIIIPGEESGEIKHMTEHRIPLKRYGKPADITDIVVFLYPTTSEKRSCPVITFSRVNFHLAIQLVLISLLTFLHFQYSRYFYRQEQDFQTFS</sequence>
<dbReference type="OrthoDB" id="9803333at2"/>
<keyword evidence="5" id="KW-1185">Reference proteome</keyword>
<evidence type="ECO:0000313" key="4">
    <source>
        <dbReference type="EMBL" id="CUT05949.1"/>
    </source>
</evidence>